<dbReference type="InterPro" id="IPR053376">
    <property type="entry name" value="Serine_acetyltransferase"/>
</dbReference>
<dbReference type="InterPro" id="IPR001451">
    <property type="entry name" value="Hexapep"/>
</dbReference>
<comment type="caution">
    <text evidence="8">The sequence shown here is derived from an EMBL/GenBank/DDBJ whole genome shotgun (WGS) entry which is preliminary data.</text>
</comment>
<evidence type="ECO:0000256" key="1">
    <source>
        <dbReference type="ARBA" id="ARBA00007274"/>
    </source>
</evidence>
<dbReference type="PROSITE" id="PS00101">
    <property type="entry name" value="HEXAPEP_TRANSFERASES"/>
    <property type="match status" value="1"/>
</dbReference>
<evidence type="ECO:0000256" key="3">
    <source>
        <dbReference type="ARBA" id="ARBA00022679"/>
    </source>
</evidence>
<keyword evidence="2" id="KW-0028">Amino-acid biosynthesis</keyword>
<keyword evidence="4" id="KW-0677">Repeat</keyword>
<dbReference type="NCBIfam" id="NF041874">
    <property type="entry name" value="EPS_EpsC"/>
    <property type="match status" value="1"/>
</dbReference>
<sequence length="213" mass="23139">MLNELREDVNALYRDDPAARSRTEVLLAYQGLHAIFLHRIAHRLWRSGARLLARILSNVNRFLTGVEIHPAARLGRRVAIDHGAGVVIGETAQVGDDCVIYQGVTLGGVDLRPVKRHPTLGRKVVVGAGAKVLGAITVGDGARIGANAVVVNDVPPGAIAIGVPARLAGTREKQARLHFDHYNLPDPLRRHLEALDRRLGELEEELKGLKGDR</sequence>
<proteinExistence type="inferred from homology"/>
<evidence type="ECO:0000256" key="2">
    <source>
        <dbReference type="ARBA" id="ARBA00022605"/>
    </source>
</evidence>
<evidence type="ECO:0000256" key="6">
    <source>
        <dbReference type="ARBA" id="ARBA00049486"/>
    </source>
</evidence>
<dbReference type="Proteomes" id="UP000177187">
    <property type="component" value="Unassembled WGS sequence"/>
</dbReference>
<dbReference type="PIRSF" id="PIRSF000441">
    <property type="entry name" value="CysE"/>
    <property type="match status" value="1"/>
</dbReference>
<keyword evidence="5 7" id="KW-0012">Acyltransferase</keyword>
<dbReference type="FunFam" id="2.160.10.10:FF:000007">
    <property type="entry name" value="Serine acetyltransferase"/>
    <property type="match status" value="1"/>
</dbReference>
<dbReference type="NCBIfam" id="TIGR01172">
    <property type="entry name" value="cysE"/>
    <property type="match status" value="1"/>
</dbReference>
<evidence type="ECO:0000256" key="4">
    <source>
        <dbReference type="ARBA" id="ARBA00022737"/>
    </source>
</evidence>
<dbReference type="InterPro" id="IPR045304">
    <property type="entry name" value="LbH_SAT"/>
</dbReference>
<name>A0A1F5FAZ5_9BACT</name>
<keyword evidence="3 7" id="KW-0808">Transferase</keyword>
<comment type="catalytic activity">
    <reaction evidence="6 7">
        <text>L-serine + acetyl-CoA = O-acetyl-L-serine + CoA</text>
        <dbReference type="Rhea" id="RHEA:24560"/>
        <dbReference type="ChEBI" id="CHEBI:33384"/>
        <dbReference type="ChEBI" id="CHEBI:57287"/>
        <dbReference type="ChEBI" id="CHEBI:57288"/>
        <dbReference type="ChEBI" id="CHEBI:58340"/>
        <dbReference type="EC" id="2.3.1.30"/>
    </reaction>
</comment>
<dbReference type="EC" id="2.3.1.30" evidence="7"/>
<dbReference type="EMBL" id="MFAF01000067">
    <property type="protein sequence ID" value="OGD76762.1"/>
    <property type="molecule type" value="Genomic_DNA"/>
</dbReference>
<dbReference type="InterPro" id="IPR005881">
    <property type="entry name" value="Ser_O-AcTrfase"/>
</dbReference>
<dbReference type="Gene3D" id="2.160.10.10">
    <property type="entry name" value="Hexapeptide repeat proteins"/>
    <property type="match status" value="1"/>
</dbReference>
<dbReference type="Pfam" id="PF00132">
    <property type="entry name" value="Hexapep"/>
    <property type="match status" value="1"/>
</dbReference>
<protein>
    <recommendedName>
        <fullName evidence="7">Serine acetyltransferase</fullName>
        <ecNumber evidence="7">2.3.1.30</ecNumber>
    </recommendedName>
</protein>
<reference evidence="8 9" key="1">
    <citation type="journal article" date="2016" name="Nat. Commun.">
        <title>Thousands of microbial genomes shed light on interconnected biogeochemical processes in an aquifer system.</title>
        <authorList>
            <person name="Anantharaman K."/>
            <person name="Brown C.T."/>
            <person name="Hug L.A."/>
            <person name="Sharon I."/>
            <person name="Castelle C.J."/>
            <person name="Probst A.J."/>
            <person name="Thomas B.C."/>
            <person name="Singh A."/>
            <person name="Wilkins M.J."/>
            <person name="Karaoz U."/>
            <person name="Brodie E.L."/>
            <person name="Williams K.H."/>
            <person name="Hubbard S.S."/>
            <person name="Banfield J.F."/>
        </authorList>
    </citation>
    <scope>NUCLEOTIDE SEQUENCE [LARGE SCALE GENOMIC DNA]</scope>
</reference>
<dbReference type="AlphaFoldDB" id="A0A1F5FAZ5"/>
<evidence type="ECO:0000256" key="7">
    <source>
        <dbReference type="PIRNR" id="PIRNR000441"/>
    </source>
</evidence>
<organism evidence="8 9">
    <name type="scientific">Candidatus Coatesbacteria bacterium RBG_13_66_14</name>
    <dbReference type="NCBI Taxonomy" id="1817816"/>
    <lineage>
        <taxon>Bacteria</taxon>
        <taxon>Candidatus Coatesiibacteriota</taxon>
    </lineage>
</organism>
<dbReference type="GO" id="GO:0006535">
    <property type="term" value="P:cysteine biosynthetic process from serine"/>
    <property type="evidence" value="ECO:0007669"/>
    <property type="project" value="InterPro"/>
</dbReference>
<comment type="similarity">
    <text evidence="1 7">Belongs to the transferase hexapeptide repeat family.</text>
</comment>
<evidence type="ECO:0000256" key="5">
    <source>
        <dbReference type="ARBA" id="ARBA00023315"/>
    </source>
</evidence>
<dbReference type="Gene3D" id="1.10.3130.10">
    <property type="entry name" value="serine acetyltransferase, domain 1"/>
    <property type="match status" value="1"/>
</dbReference>
<dbReference type="GO" id="GO:0009001">
    <property type="term" value="F:serine O-acetyltransferase activity"/>
    <property type="evidence" value="ECO:0007669"/>
    <property type="project" value="UniProtKB-EC"/>
</dbReference>
<dbReference type="InterPro" id="IPR018357">
    <property type="entry name" value="Hexapep_transf_CS"/>
</dbReference>
<dbReference type="PANTHER" id="PTHR42811">
    <property type="entry name" value="SERINE ACETYLTRANSFERASE"/>
    <property type="match status" value="1"/>
</dbReference>
<evidence type="ECO:0000313" key="8">
    <source>
        <dbReference type="EMBL" id="OGD76762.1"/>
    </source>
</evidence>
<dbReference type="SUPFAM" id="SSF51161">
    <property type="entry name" value="Trimeric LpxA-like enzymes"/>
    <property type="match status" value="1"/>
</dbReference>
<accession>A0A1F5FAZ5</accession>
<dbReference type="STRING" id="1817816.A2Y64_02370"/>
<gene>
    <name evidence="8" type="ORF">A2Y64_02370</name>
</gene>
<dbReference type="InterPro" id="IPR011004">
    <property type="entry name" value="Trimer_LpxA-like_sf"/>
</dbReference>
<dbReference type="CDD" id="cd03354">
    <property type="entry name" value="LbH_SAT"/>
    <property type="match status" value="1"/>
</dbReference>
<dbReference type="GO" id="GO:0005737">
    <property type="term" value="C:cytoplasm"/>
    <property type="evidence" value="ECO:0007669"/>
    <property type="project" value="InterPro"/>
</dbReference>
<evidence type="ECO:0000313" key="9">
    <source>
        <dbReference type="Proteomes" id="UP000177187"/>
    </source>
</evidence>
<dbReference type="InterPro" id="IPR042122">
    <property type="entry name" value="Ser_AcTrfase_N_sf"/>
</dbReference>